<dbReference type="AlphaFoldDB" id="A0AAD6GHL3"/>
<proteinExistence type="predicted"/>
<name>A0AAD6GHL3_9EURO</name>
<dbReference type="EMBL" id="JAQIZZ010000003">
    <property type="protein sequence ID" value="KAJ5545623.1"/>
    <property type="molecule type" value="Genomic_DNA"/>
</dbReference>
<organism evidence="2 3">
    <name type="scientific">Penicillium frequentans</name>
    <dbReference type="NCBI Taxonomy" id="3151616"/>
    <lineage>
        <taxon>Eukaryota</taxon>
        <taxon>Fungi</taxon>
        <taxon>Dikarya</taxon>
        <taxon>Ascomycota</taxon>
        <taxon>Pezizomycotina</taxon>
        <taxon>Eurotiomycetes</taxon>
        <taxon>Eurotiomycetidae</taxon>
        <taxon>Eurotiales</taxon>
        <taxon>Aspergillaceae</taxon>
        <taxon>Penicillium</taxon>
    </lineage>
</organism>
<evidence type="ECO:0000313" key="2">
    <source>
        <dbReference type="EMBL" id="KAJ5545623.1"/>
    </source>
</evidence>
<dbReference type="Proteomes" id="UP001220324">
    <property type="component" value="Unassembled WGS sequence"/>
</dbReference>
<evidence type="ECO:0000256" key="1">
    <source>
        <dbReference type="SAM" id="MobiDB-lite"/>
    </source>
</evidence>
<evidence type="ECO:0000313" key="3">
    <source>
        <dbReference type="Proteomes" id="UP001220324"/>
    </source>
</evidence>
<sequence length="230" mass="25779">MLSESLDLIDGDEEIASQVTPTVSSSSESLEFSETLPDPENKSTGIAEIEKLQSVHKEIAKRLDYYEAVAKKAREAEHLSNVKLRRQGELLQDALKSADAALKQNADLRLRLDSLGKVINDLSDEEANKTTNQLYDDLENWVKRHYGALQPVYPEIEPDVDLDQQQEFWLSIYGDLSQKIFHIILSRFMVGTGSPGMNHALRMLDEKVQGTSKALEISANIGVLVQVVQR</sequence>
<reference evidence="2 3" key="1">
    <citation type="journal article" date="2023" name="IMA Fungus">
        <title>Comparative genomic study of the Penicillium genus elucidates a diverse pangenome and 15 lateral gene transfer events.</title>
        <authorList>
            <person name="Petersen C."/>
            <person name="Sorensen T."/>
            <person name="Nielsen M.R."/>
            <person name="Sondergaard T.E."/>
            <person name="Sorensen J.L."/>
            <person name="Fitzpatrick D.A."/>
            <person name="Frisvad J.C."/>
            <person name="Nielsen K.L."/>
        </authorList>
    </citation>
    <scope>NUCLEOTIDE SEQUENCE [LARGE SCALE GENOMIC DNA]</scope>
    <source>
        <strain evidence="2 3">IBT 35679</strain>
    </source>
</reference>
<gene>
    <name evidence="2" type="ORF">N7494_003208</name>
</gene>
<feature type="compositionally biased region" description="Low complexity" evidence="1">
    <location>
        <begin position="24"/>
        <end position="34"/>
    </location>
</feature>
<accession>A0AAD6GHL3</accession>
<protein>
    <submittedName>
        <fullName evidence="2">Uncharacterized protein</fullName>
    </submittedName>
</protein>
<keyword evidence="3" id="KW-1185">Reference proteome</keyword>
<feature type="region of interest" description="Disordered" evidence="1">
    <location>
        <begin position="1"/>
        <end position="43"/>
    </location>
</feature>
<comment type="caution">
    <text evidence="2">The sequence shown here is derived from an EMBL/GenBank/DDBJ whole genome shotgun (WGS) entry which is preliminary data.</text>
</comment>